<dbReference type="SUPFAM" id="SSF55961">
    <property type="entry name" value="Bet v1-like"/>
    <property type="match status" value="1"/>
</dbReference>
<dbReference type="EMBL" id="AXCW01000007">
    <property type="protein sequence ID" value="EYR65036.1"/>
    <property type="molecule type" value="Genomic_DNA"/>
</dbReference>
<evidence type="ECO:0000313" key="3">
    <source>
        <dbReference type="Proteomes" id="UP000019753"/>
    </source>
</evidence>
<organism evidence="2 3">
    <name type="scientific">Actinotalea ferrariae CF5-4</name>
    <dbReference type="NCBI Taxonomy" id="948458"/>
    <lineage>
        <taxon>Bacteria</taxon>
        <taxon>Bacillati</taxon>
        <taxon>Actinomycetota</taxon>
        <taxon>Actinomycetes</taxon>
        <taxon>Micrococcales</taxon>
        <taxon>Cellulomonadaceae</taxon>
        <taxon>Actinotalea</taxon>
    </lineage>
</organism>
<dbReference type="AlphaFoldDB" id="A0A021VV45"/>
<dbReference type="RefSeq" id="WP_052022238.1">
    <property type="nucleotide sequence ID" value="NZ_AXCW01000007.1"/>
</dbReference>
<protein>
    <recommendedName>
        <fullName evidence="4">Polyketide cyclase</fullName>
    </recommendedName>
</protein>
<name>A0A021VV45_9CELL</name>
<keyword evidence="3" id="KW-1185">Reference proteome</keyword>
<reference evidence="2 3" key="1">
    <citation type="submission" date="2014-01" db="EMBL/GenBank/DDBJ databases">
        <title>Actinotalea ferrariae CF5-4.</title>
        <authorList>
            <person name="Chen F."/>
            <person name="Li Y."/>
            <person name="Wang G."/>
        </authorList>
    </citation>
    <scope>NUCLEOTIDE SEQUENCE [LARGE SCALE GENOMIC DNA]</scope>
    <source>
        <strain evidence="2 3">CF5-4</strain>
    </source>
</reference>
<proteinExistence type="predicted"/>
<feature type="region of interest" description="Disordered" evidence="1">
    <location>
        <begin position="1"/>
        <end position="27"/>
    </location>
</feature>
<evidence type="ECO:0008006" key="4">
    <source>
        <dbReference type="Google" id="ProtNLM"/>
    </source>
</evidence>
<dbReference type="OrthoDB" id="4823586at2"/>
<gene>
    <name evidence="2" type="ORF">N866_17930</name>
</gene>
<sequence length="186" mass="19737">MRPVLMSRRGAPAAPAPTAHAAAGDDASGAPAAVAHRVLPLRAEDAWVLLTDMRNHVRWIPLTRMDAAPSLPVGAVFTAVSGPFATRGAPGVVDRMEVVRSVPPHTDENGPGTVGTAVYEKLGPLLLGTAELRVRPLGPDTCEATWVERVHLRGLPAAWTAPVLRPVLRAMVTFALHRVHTEVTGR</sequence>
<evidence type="ECO:0000313" key="2">
    <source>
        <dbReference type="EMBL" id="EYR65036.1"/>
    </source>
</evidence>
<evidence type="ECO:0000256" key="1">
    <source>
        <dbReference type="SAM" id="MobiDB-lite"/>
    </source>
</evidence>
<comment type="caution">
    <text evidence="2">The sequence shown here is derived from an EMBL/GenBank/DDBJ whole genome shotgun (WGS) entry which is preliminary data.</text>
</comment>
<dbReference type="Proteomes" id="UP000019753">
    <property type="component" value="Unassembled WGS sequence"/>
</dbReference>
<feature type="compositionally biased region" description="Low complexity" evidence="1">
    <location>
        <begin position="10"/>
        <end position="27"/>
    </location>
</feature>
<accession>A0A021VV45</accession>